<reference evidence="1" key="1">
    <citation type="submission" date="2020-02" db="EMBL/GenBank/DDBJ databases">
        <authorList>
            <person name="Meier V. D."/>
        </authorList>
    </citation>
    <scope>NUCLEOTIDE SEQUENCE</scope>
    <source>
        <strain evidence="1">AVDCRST_MAG48</strain>
    </source>
</reference>
<organism evidence="1">
    <name type="scientific">uncultured Friedmanniella sp</name>
    <dbReference type="NCBI Taxonomy" id="335381"/>
    <lineage>
        <taxon>Bacteria</taxon>
        <taxon>Bacillati</taxon>
        <taxon>Actinomycetota</taxon>
        <taxon>Actinomycetes</taxon>
        <taxon>Propionibacteriales</taxon>
        <taxon>Nocardioidaceae</taxon>
        <taxon>Friedmanniella</taxon>
        <taxon>environmental samples</taxon>
    </lineage>
</organism>
<dbReference type="SUPFAM" id="SSF109854">
    <property type="entry name" value="DinB/YfiT-like putative metalloenzymes"/>
    <property type="match status" value="1"/>
</dbReference>
<dbReference type="InterPro" id="IPR017517">
    <property type="entry name" value="Maleyloyr_isom"/>
</dbReference>
<name>A0A6J4KI43_9ACTN</name>
<sequence>MTFAKDERSALCDLLDQVGPDAPTLCAGWDAHALTVHLWIRETDPVGVSGMVARPLSGLLERRAAEVRQRWPFPELVDRIRKGPARLSVFAIPGVDEGANTTEYFVHHEDLRRAGDAPQPSRVLAPEVEEWMWRRLKLLARAWFRRAPVGVVLERLGSADADAEPDTIRATGGTSTVTLVGQPSELMLYAHGRTSVAEVKLIGEPEAVEQFGAADFHL</sequence>
<evidence type="ECO:0008006" key="2">
    <source>
        <dbReference type="Google" id="ProtNLM"/>
    </source>
</evidence>
<dbReference type="AlphaFoldDB" id="A0A6J4KI43"/>
<accession>A0A6J4KI43</accession>
<gene>
    <name evidence="1" type="ORF">AVDCRST_MAG48-1642</name>
</gene>
<dbReference type="EMBL" id="CADCTS010000238">
    <property type="protein sequence ID" value="CAA9305189.1"/>
    <property type="molecule type" value="Genomic_DNA"/>
</dbReference>
<evidence type="ECO:0000313" key="1">
    <source>
        <dbReference type="EMBL" id="CAA9305189.1"/>
    </source>
</evidence>
<dbReference type="InterPro" id="IPR034660">
    <property type="entry name" value="DinB/YfiT-like"/>
</dbReference>
<dbReference type="NCBIfam" id="TIGR03083">
    <property type="entry name" value="maleylpyruvate isomerase family mycothiol-dependent enzyme"/>
    <property type="match status" value="1"/>
</dbReference>
<dbReference type="NCBIfam" id="TIGR03085">
    <property type="entry name" value="TIGR03085 family metal-binding protein"/>
    <property type="match status" value="1"/>
</dbReference>
<proteinExistence type="predicted"/>
<protein>
    <recommendedName>
        <fullName evidence="2">Mycothiol-dependent maleylpyruvate isomerase metal-binding domain-containing protein</fullName>
    </recommendedName>
</protein>
<dbReference type="InterPro" id="IPR017519">
    <property type="entry name" value="CHP03085"/>
</dbReference>